<proteinExistence type="predicted"/>
<evidence type="ECO:0000313" key="2">
    <source>
        <dbReference type="Proteomes" id="UP000299102"/>
    </source>
</evidence>
<gene>
    <name evidence="1" type="ORF">EVAR_4345_1</name>
</gene>
<comment type="caution">
    <text evidence="1">The sequence shown here is derived from an EMBL/GenBank/DDBJ whole genome shotgun (WGS) entry which is preliminary data.</text>
</comment>
<dbReference type="AlphaFoldDB" id="A0A4C1VCE4"/>
<name>A0A4C1VCE4_EUMVA</name>
<reference evidence="1 2" key="1">
    <citation type="journal article" date="2019" name="Commun. Biol.">
        <title>The bagworm genome reveals a unique fibroin gene that provides high tensile strength.</title>
        <authorList>
            <person name="Kono N."/>
            <person name="Nakamura H."/>
            <person name="Ohtoshi R."/>
            <person name="Tomita M."/>
            <person name="Numata K."/>
            <person name="Arakawa K."/>
        </authorList>
    </citation>
    <scope>NUCLEOTIDE SEQUENCE [LARGE SCALE GENOMIC DNA]</scope>
</reference>
<dbReference type="Proteomes" id="UP000299102">
    <property type="component" value="Unassembled WGS sequence"/>
</dbReference>
<protein>
    <submittedName>
        <fullName evidence="1">Uncharacterized protein</fullName>
    </submittedName>
</protein>
<keyword evidence="2" id="KW-1185">Reference proteome</keyword>
<sequence>MTQHPVTRPATCDTLESLSRARRFRSTPNSDITSTRYLLTCLPPTTFCRREPLASPAGRALYRYFSRTPNACKSFRRNLRSKLRKPGGRTGKGL</sequence>
<dbReference type="EMBL" id="BGZK01000315">
    <property type="protein sequence ID" value="GBP36200.1"/>
    <property type="molecule type" value="Genomic_DNA"/>
</dbReference>
<organism evidence="1 2">
    <name type="scientific">Eumeta variegata</name>
    <name type="common">Bagworm moth</name>
    <name type="synonym">Eumeta japonica</name>
    <dbReference type="NCBI Taxonomy" id="151549"/>
    <lineage>
        <taxon>Eukaryota</taxon>
        <taxon>Metazoa</taxon>
        <taxon>Ecdysozoa</taxon>
        <taxon>Arthropoda</taxon>
        <taxon>Hexapoda</taxon>
        <taxon>Insecta</taxon>
        <taxon>Pterygota</taxon>
        <taxon>Neoptera</taxon>
        <taxon>Endopterygota</taxon>
        <taxon>Lepidoptera</taxon>
        <taxon>Glossata</taxon>
        <taxon>Ditrysia</taxon>
        <taxon>Tineoidea</taxon>
        <taxon>Psychidae</taxon>
        <taxon>Oiketicinae</taxon>
        <taxon>Eumeta</taxon>
    </lineage>
</organism>
<evidence type="ECO:0000313" key="1">
    <source>
        <dbReference type="EMBL" id="GBP36200.1"/>
    </source>
</evidence>
<accession>A0A4C1VCE4</accession>